<dbReference type="Gene3D" id="3.30.420.10">
    <property type="entry name" value="Ribonuclease H-like superfamily/Ribonuclease H"/>
    <property type="match status" value="1"/>
</dbReference>
<feature type="domain" description="Exonuclease" evidence="1">
    <location>
        <begin position="1"/>
        <end position="188"/>
    </location>
</feature>
<dbReference type="STRING" id="1391654.AKJ09_03250"/>
<keyword evidence="3" id="KW-1185">Reference proteome</keyword>
<protein>
    <submittedName>
        <fullName evidence="2">DNA polymerase III epsilon subunit</fullName>
    </submittedName>
</protein>
<dbReference type="InterPro" id="IPR013520">
    <property type="entry name" value="Ribonucl_H"/>
</dbReference>
<name>A0A0K1PT70_9BACT</name>
<dbReference type="PANTHER" id="PTHR30231">
    <property type="entry name" value="DNA POLYMERASE III SUBUNIT EPSILON"/>
    <property type="match status" value="1"/>
</dbReference>
<accession>A0A0K1PT70</accession>
<dbReference type="InterPro" id="IPR012337">
    <property type="entry name" value="RNaseH-like_sf"/>
</dbReference>
<sequence>MDLEMTGLDPAKDRVVEICIERVQGGDVRDRIHTLVRPETLILPPSAPVAPIAAVDVGSTDAESQPTPEVGNANIHGIFASALAGAPVFASLVDHVTALLDGAVLVAHGASWDVAFLEAELARAGSATRIPFYIDTLNLSRRTFGLPRHSLDALREHFGLDRSRAHRADADVAALRAVWERCLQALEPSTARDVWEVRIAEKRAREQILAECKSAIEAKVPVEVVYRPRARKPEPMRMVLVELLTGLDPPRVIGYQLPGRGRRELRADRILRIDRVES</sequence>
<dbReference type="SUPFAM" id="SSF53098">
    <property type="entry name" value="Ribonuclease H-like"/>
    <property type="match status" value="1"/>
</dbReference>
<dbReference type="Pfam" id="PF00929">
    <property type="entry name" value="RNase_T"/>
    <property type="match status" value="2"/>
</dbReference>
<dbReference type="CDD" id="cd06127">
    <property type="entry name" value="DEDDh"/>
    <property type="match status" value="1"/>
</dbReference>
<evidence type="ECO:0000259" key="1">
    <source>
        <dbReference type="SMART" id="SM00479"/>
    </source>
</evidence>
<dbReference type="PANTHER" id="PTHR30231:SF41">
    <property type="entry name" value="DNA POLYMERASE III SUBUNIT EPSILON"/>
    <property type="match status" value="1"/>
</dbReference>
<dbReference type="Proteomes" id="UP000064967">
    <property type="component" value="Chromosome"/>
</dbReference>
<evidence type="ECO:0000313" key="3">
    <source>
        <dbReference type="Proteomes" id="UP000064967"/>
    </source>
</evidence>
<dbReference type="AlphaFoldDB" id="A0A0K1PT70"/>
<dbReference type="KEGG" id="llu:AKJ09_03250"/>
<gene>
    <name evidence="2" type="ORF">AKJ09_03250</name>
</gene>
<reference evidence="2 3" key="1">
    <citation type="submission" date="2015-08" db="EMBL/GenBank/DDBJ databases">
        <authorList>
            <person name="Babu N.S."/>
            <person name="Beckwith C.J."/>
            <person name="Beseler K.G."/>
            <person name="Brison A."/>
            <person name="Carone J.V."/>
            <person name="Caskin T.P."/>
            <person name="Diamond M."/>
            <person name="Durham M.E."/>
            <person name="Foxe J.M."/>
            <person name="Go M."/>
            <person name="Henderson B.A."/>
            <person name="Jones I.B."/>
            <person name="McGettigan J.A."/>
            <person name="Micheletti S.J."/>
            <person name="Nasrallah M.E."/>
            <person name="Ortiz D."/>
            <person name="Piller C.R."/>
            <person name="Privatt S.R."/>
            <person name="Schneider S.L."/>
            <person name="Sharp S."/>
            <person name="Smith T.C."/>
            <person name="Stanton J.D."/>
            <person name="Ullery H.E."/>
            <person name="Wilson R.J."/>
            <person name="Serrano M.G."/>
            <person name="Buck G."/>
            <person name="Lee V."/>
            <person name="Wang Y."/>
            <person name="Carvalho R."/>
            <person name="Voegtly L."/>
            <person name="Shi R."/>
            <person name="Duckworth R."/>
            <person name="Johnson A."/>
            <person name="Loviza R."/>
            <person name="Walstead R."/>
            <person name="Shah Z."/>
            <person name="Kiflezghi M."/>
            <person name="Wade K."/>
            <person name="Ball S.L."/>
            <person name="Bradley K.W."/>
            <person name="Asai D.J."/>
            <person name="Bowman C.A."/>
            <person name="Russell D.A."/>
            <person name="Pope W.H."/>
            <person name="Jacobs-Sera D."/>
            <person name="Hendrix R.W."/>
            <person name="Hatfull G.F."/>
        </authorList>
    </citation>
    <scope>NUCLEOTIDE SEQUENCE [LARGE SCALE GENOMIC DNA]</scope>
    <source>
        <strain evidence="2 3">DSM 27648</strain>
    </source>
</reference>
<dbReference type="EMBL" id="CP012333">
    <property type="protein sequence ID" value="AKU96586.1"/>
    <property type="molecule type" value="Genomic_DNA"/>
</dbReference>
<dbReference type="SMART" id="SM00479">
    <property type="entry name" value="EXOIII"/>
    <property type="match status" value="1"/>
</dbReference>
<dbReference type="RefSeq" id="WP_275936735.1">
    <property type="nucleotide sequence ID" value="NZ_CP012333.1"/>
</dbReference>
<evidence type="ECO:0000313" key="2">
    <source>
        <dbReference type="EMBL" id="AKU96586.1"/>
    </source>
</evidence>
<dbReference type="InterPro" id="IPR036397">
    <property type="entry name" value="RNaseH_sf"/>
</dbReference>
<dbReference type="GO" id="GO:0045004">
    <property type="term" value="P:DNA replication proofreading"/>
    <property type="evidence" value="ECO:0007669"/>
    <property type="project" value="TreeGrafter"/>
</dbReference>
<organism evidence="2 3">
    <name type="scientific">Labilithrix luteola</name>
    <dbReference type="NCBI Taxonomy" id="1391654"/>
    <lineage>
        <taxon>Bacteria</taxon>
        <taxon>Pseudomonadati</taxon>
        <taxon>Myxococcota</taxon>
        <taxon>Polyangia</taxon>
        <taxon>Polyangiales</taxon>
        <taxon>Labilitrichaceae</taxon>
        <taxon>Labilithrix</taxon>
    </lineage>
</organism>
<dbReference type="GO" id="GO:0005829">
    <property type="term" value="C:cytosol"/>
    <property type="evidence" value="ECO:0007669"/>
    <property type="project" value="TreeGrafter"/>
</dbReference>
<proteinExistence type="predicted"/>
<dbReference type="GO" id="GO:0003676">
    <property type="term" value="F:nucleic acid binding"/>
    <property type="evidence" value="ECO:0007669"/>
    <property type="project" value="InterPro"/>
</dbReference>
<dbReference type="GO" id="GO:0008408">
    <property type="term" value="F:3'-5' exonuclease activity"/>
    <property type="evidence" value="ECO:0007669"/>
    <property type="project" value="TreeGrafter"/>
</dbReference>
<dbReference type="PROSITE" id="PS52050">
    <property type="entry name" value="WYL"/>
    <property type="match status" value="1"/>
</dbReference>